<gene>
    <name evidence="2" type="ORF">JBS370_LOCUS16318</name>
</gene>
<evidence type="ECO:0000313" key="3">
    <source>
        <dbReference type="Proteomes" id="UP000663836"/>
    </source>
</evidence>
<protein>
    <submittedName>
        <fullName evidence="2">Uncharacterized protein</fullName>
    </submittedName>
</protein>
<proteinExistence type="predicted"/>
<comment type="caution">
    <text evidence="2">The sequence shown here is derived from an EMBL/GenBank/DDBJ whole genome shotgun (WGS) entry which is preliminary data.</text>
</comment>
<keyword evidence="1" id="KW-0175">Coiled coil</keyword>
<evidence type="ECO:0000256" key="1">
    <source>
        <dbReference type="SAM" id="Coils"/>
    </source>
</evidence>
<reference evidence="2" key="1">
    <citation type="submission" date="2021-02" db="EMBL/GenBank/DDBJ databases">
        <authorList>
            <person name="Nowell W R."/>
        </authorList>
    </citation>
    <scope>NUCLEOTIDE SEQUENCE</scope>
</reference>
<accession>A0A819CV65</accession>
<dbReference type="AlphaFoldDB" id="A0A819CV65"/>
<feature type="coiled-coil region" evidence="1">
    <location>
        <begin position="1"/>
        <end position="159"/>
    </location>
</feature>
<sequence length="189" mass="22162">MADTEVRIESLTLDLEMAEEKLETLTLENTTLKEKFEEVQLELDFINEHKVKILTKENENAKVEITTMQATIANLTEQVDTYLGAQQMVDILTNKNLSLEDQVRELQETVDNLKDRQIEQLQHVISDHERTILKFRETVKNIQFQNEQCKKQIEKYDEQLKLVGSVQSIEFKVKIVETKTYGEIIENEF</sequence>
<organism evidence="2 3">
    <name type="scientific">Rotaria sordida</name>
    <dbReference type="NCBI Taxonomy" id="392033"/>
    <lineage>
        <taxon>Eukaryota</taxon>
        <taxon>Metazoa</taxon>
        <taxon>Spiralia</taxon>
        <taxon>Gnathifera</taxon>
        <taxon>Rotifera</taxon>
        <taxon>Eurotatoria</taxon>
        <taxon>Bdelloidea</taxon>
        <taxon>Philodinida</taxon>
        <taxon>Philodinidae</taxon>
        <taxon>Rotaria</taxon>
    </lineage>
</organism>
<evidence type="ECO:0000313" key="2">
    <source>
        <dbReference type="EMBL" id="CAF3818670.1"/>
    </source>
</evidence>
<dbReference type="EMBL" id="CAJOBD010001630">
    <property type="protein sequence ID" value="CAF3818670.1"/>
    <property type="molecule type" value="Genomic_DNA"/>
</dbReference>
<name>A0A819CV65_9BILA</name>
<dbReference type="Proteomes" id="UP000663836">
    <property type="component" value="Unassembled WGS sequence"/>
</dbReference>